<reference evidence="1" key="1">
    <citation type="journal article" date="2023" name="Mol. Phylogenet. Evol.">
        <title>Genome-scale phylogeny and comparative genomics of the fungal order Sordariales.</title>
        <authorList>
            <person name="Hensen N."/>
            <person name="Bonometti L."/>
            <person name="Westerberg I."/>
            <person name="Brannstrom I.O."/>
            <person name="Guillou S."/>
            <person name="Cros-Aarteil S."/>
            <person name="Calhoun S."/>
            <person name="Haridas S."/>
            <person name="Kuo A."/>
            <person name="Mondo S."/>
            <person name="Pangilinan J."/>
            <person name="Riley R."/>
            <person name="LaButti K."/>
            <person name="Andreopoulos B."/>
            <person name="Lipzen A."/>
            <person name="Chen C."/>
            <person name="Yan M."/>
            <person name="Daum C."/>
            <person name="Ng V."/>
            <person name="Clum A."/>
            <person name="Steindorff A."/>
            <person name="Ohm R.A."/>
            <person name="Martin F."/>
            <person name="Silar P."/>
            <person name="Natvig D.O."/>
            <person name="Lalanne C."/>
            <person name="Gautier V."/>
            <person name="Ament-Velasquez S.L."/>
            <person name="Kruys A."/>
            <person name="Hutchinson M.I."/>
            <person name="Powell A.J."/>
            <person name="Barry K."/>
            <person name="Miller A.N."/>
            <person name="Grigoriev I.V."/>
            <person name="Debuchy R."/>
            <person name="Gladieux P."/>
            <person name="Hiltunen Thoren M."/>
            <person name="Johannesson H."/>
        </authorList>
    </citation>
    <scope>NUCLEOTIDE SEQUENCE</scope>
    <source>
        <strain evidence="1">CBS 731.68</strain>
    </source>
</reference>
<accession>A0AAN6Z5K4</accession>
<evidence type="ECO:0000313" key="2">
    <source>
        <dbReference type="Proteomes" id="UP001302602"/>
    </source>
</evidence>
<dbReference type="Proteomes" id="UP001302602">
    <property type="component" value="Unassembled WGS sequence"/>
</dbReference>
<reference evidence="1" key="2">
    <citation type="submission" date="2023-05" db="EMBL/GenBank/DDBJ databases">
        <authorList>
            <consortium name="Lawrence Berkeley National Laboratory"/>
            <person name="Steindorff A."/>
            <person name="Hensen N."/>
            <person name="Bonometti L."/>
            <person name="Westerberg I."/>
            <person name="Brannstrom I.O."/>
            <person name="Guillou S."/>
            <person name="Cros-Aarteil S."/>
            <person name="Calhoun S."/>
            <person name="Haridas S."/>
            <person name="Kuo A."/>
            <person name="Mondo S."/>
            <person name="Pangilinan J."/>
            <person name="Riley R."/>
            <person name="Labutti K."/>
            <person name="Andreopoulos B."/>
            <person name="Lipzen A."/>
            <person name="Chen C."/>
            <person name="Yanf M."/>
            <person name="Daum C."/>
            <person name="Ng V."/>
            <person name="Clum A."/>
            <person name="Ohm R."/>
            <person name="Martin F."/>
            <person name="Silar P."/>
            <person name="Natvig D."/>
            <person name="Lalanne C."/>
            <person name="Gautier V."/>
            <person name="Ament-Velasquez S.L."/>
            <person name="Kruys A."/>
            <person name="Hutchinson M.I."/>
            <person name="Powell A.J."/>
            <person name="Barry K."/>
            <person name="Miller A.N."/>
            <person name="Grigoriev I.V."/>
            <person name="Debuchy R."/>
            <person name="Gladieux P."/>
            <person name="Thoren M.H."/>
            <person name="Johannesson H."/>
        </authorList>
    </citation>
    <scope>NUCLEOTIDE SEQUENCE</scope>
    <source>
        <strain evidence="1">CBS 731.68</strain>
    </source>
</reference>
<dbReference type="AlphaFoldDB" id="A0AAN6Z5K4"/>
<proteinExistence type="predicted"/>
<comment type="caution">
    <text evidence="1">The sequence shown here is derived from an EMBL/GenBank/DDBJ whole genome shotgun (WGS) entry which is preliminary data.</text>
</comment>
<gene>
    <name evidence="1" type="ORF">N657DRAFT_348234</name>
</gene>
<dbReference type="EMBL" id="MU853226">
    <property type="protein sequence ID" value="KAK4125004.1"/>
    <property type="molecule type" value="Genomic_DNA"/>
</dbReference>
<evidence type="ECO:0000313" key="1">
    <source>
        <dbReference type="EMBL" id="KAK4125004.1"/>
    </source>
</evidence>
<name>A0AAN6Z5K4_9PEZI</name>
<dbReference type="GeneID" id="87823690"/>
<dbReference type="RefSeq" id="XP_062648775.1">
    <property type="nucleotide sequence ID" value="XM_062786920.1"/>
</dbReference>
<organism evidence="1 2">
    <name type="scientific">Parathielavia appendiculata</name>
    <dbReference type="NCBI Taxonomy" id="2587402"/>
    <lineage>
        <taxon>Eukaryota</taxon>
        <taxon>Fungi</taxon>
        <taxon>Dikarya</taxon>
        <taxon>Ascomycota</taxon>
        <taxon>Pezizomycotina</taxon>
        <taxon>Sordariomycetes</taxon>
        <taxon>Sordariomycetidae</taxon>
        <taxon>Sordariales</taxon>
        <taxon>Chaetomiaceae</taxon>
        <taxon>Parathielavia</taxon>
    </lineage>
</organism>
<sequence length="227" mass="25866">MFQRTLQRLKQSQPFDGFPANFETLPFMRGQPTSSAPSAGTPKWQLQDEFTLSEKVIKFAKDSDIAFPNAPRLVPGQKFDKFPIRFFLCPRHAFSWHHTKFLSEFEHPLTDKILHHYTQEKRTRPLWCYVQGTSTHDGSKVVVRNTSERVVKAALFQALNSIGYDSFGKSLDGTKSDLRGTIRIAVSQPKAILKVDFERLRDYLAKLVADAIPRLQGGFAPKRSRGP</sequence>
<protein>
    <submittedName>
        <fullName evidence="1">Uncharacterized protein</fullName>
    </submittedName>
</protein>
<keyword evidence="2" id="KW-1185">Reference proteome</keyword>